<dbReference type="InterPro" id="IPR039246">
    <property type="entry name" value="Flagellar_FlgA"/>
</dbReference>
<feature type="domain" description="SAF" evidence="4">
    <location>
        <begin position="130"/>
        <end position="192"/>
    </location>
</feature>
<dbReference type="EMBL" id="AOGK01000004">
    <property type="protein sequence ID" value="MDG5974745.1"/>
    <property type="molecule type" value="Genomic_DNA"/>
</dbReference>
<evidence type="ECO:0000313" key="5">
    <source>
        <dbReference type="EMBL" id="MDG5974745.1"/>
    </source>
</evidence>
<dbReference type="Gene3D" id="3.90.1210.10">
    <property type="entry name" value="Antifreeze-like/N-acetylneuraminic acid synthase C-terminal domain"/>
    <property type="match status" value="1"/>
</dbReference>
<keyword evidence="5" id="KW-0969">Cilium</keyword>
<dbReference type="Gene3D" id="2.30.30.760">
    <property type="match status" value="1"/>
</dbReference>
<dbReference type="PANTHER" id="PTHR36307">
    <property type="entry name" value="FLAGELLA BASAL BODY P-RING FORMATION PROTEIN FLGA"/>
    <property type="match status" value="1"/>
</dbReference>
<keyword evidence="5" id="KW-0282">Flagellum</keyword>
<dbReference type="AlphaFoldDB" id="A0A9X4NUS9"/>
<dbReference type="Pfam" id="PF13144">
    <property type="entry name" value="ChapFlgA"/>
    <property type="match status" value="1"/>
</dbReference>
<reference evidence="5" key="1">
    <citation type="submission" date="2013-01" db="EMBL/GenBank/DDBJ databases">
        <title>Genome draft of Hydrogenophaga taeniospiralis 2K1.</title>
        <authorList>
            <person name="Gomila M."/>
            <person name="Lalucat J."/>
        </authorList>
    </citation>
    <scope>NUCLEOTIDE SEQUENCE</scope>
    <source>
        <strain evidence="5">CCUG 15921</strain>
    </source>
</reference>
<evidence type="ECO:0000259" key="4">
    <source>
        <dbReference type="SMART" id="SM00858"/>
    </source>
</evidence>
<name>A0A9X4NUS9_9BURK</name>
<proteinExistence type="predicted"/>
<dbReference type="OrthoDB" id="8561436at2"/>
<evidence type="ECO:0000256" key="1">
    <source>
        <dbReference type="ARBA" id="ARBA00004418"/>
    </source>
</evidence>
<comment type="caution">
    <text evidence="5">The sequence shown here is derived from an EMBL/GenBank/DDBJ whole genome shotgun (WGS) entry which is preliminary data.</text>
</comment>
<dbReference type="NCBIfam" id="TIGR03170">
    <property type="entry name" value="flgA_cterm"/>
    <property type="match status" value="1"/>
</dbReference>
<protein>
    <submittedName>
        <fullName evidence="5">Flagella basal body P-ring formation protein FlgA</fullName>
    </submittedName>
</protein>
<organism evidence="5 6">
    <name type="scientific">Hydrogenophaga taeniospiralis CCUG 15921</name>
    <dbReference type="NCBI Taxonomy" id="1281780"/>
    <lineage>
        <taxon>Bacteria</taxon>
        <taxon>Pseudomonadati</taxon>
        <taxon>Pseudomonadota</taxon>
        <taxon>Betaproteobacteria</taxon>
        <taxon>Burkholderiales</taxon>
        <taxon>Comamonadaceae</taxon>
        <taxon>Hydrogenophaga</taxon>
    </lineage>
</organism>
<dbReference type="GO" id="GO:0044780">
    <property type="term" value="P:bacterial-type flagellum assembly"/>
    <property type="evidence" value="ECO:0007669"/>
    <property type="project" value="InterPro"/>
</dbReference>
<dbReference type="Pfam" id="PF17656">
    <property type="entry name" value="ChapFlgA_N"/>
    <property type="match status" value="1"/>
</dbReference>
<dbReference type="InterPro" id="IPR017585">
    <property type="entry name" value="SAF_FlgA"/>
</dbReference>
<dbReference type="SMART" id="SM00858">
    <property type="entry name" value="SAF"/>
    <property type="match status" value="1"/>
</dbReference>
<keyword evidence="5" id="KW-0966">Cell projection</keyword>
<dbReference type="InterPro" id="IPR041231">
    <property type="entry name" value="FlgA_N"/>
</dbReference>
<sequence length="254" mass="26938">MQAKALTHPLLRSPARALPRWLAAGALLALSFWFVNPARAQDNAGLEQIASDWLQPALASGLGQEAGAPLRPEVVIGRLDSRLRLAPCSRVEPYLPAGTRLWGRSRIGLRCLEGATLWNVYLPITVKAWGPAWVLKRPVAAGATLTQEDADVAEIDWAEQFASVLATPALWVGQQAVYALQPGQALRSNMVRPIPAFGPGAQVRVSSAGAGFHVIVSGVALGAGVTGQSVRVRLQGGRVVTGLVRDGQTVEVQL</sequence>
<gene>
    <name evidence="5" type="ORF">H010_05740</name>
</gene>
<evidence type="ECO:0000313" key="6">
    <source>
        <dbReference type="Proteomes" id="UP001152876"/>
    </source>
</evidence>
<comment type="subcellular location">
    <subcellularLocation>
        <location evidence="1">Periplasm</location>
    </subcellularLocation>
</comment>
<dbReference type="Proteomes" id="UP001152876">
    <property type="component" value="Unassembled WGS sequence"/>
</dbReference>
<accession>A0A9X4NUS9</accession>
<dbReference type="RefSeq" id="WP_084236193.1">
    <property type="nucleotide sequence ID" value="NZ_AOGK01000004.1"/>
</dbReference>
<evidence type="ECO:0000256" key="3">
    <source>
        <dbReference type="ARBA" id="ARBA00022764"/>
    </source>
</evidence>
<dbReference type="InterPro" id="IPR013974">
    <property type="entry name" value="SAF"/>
</dbReference>
<keyword evidence="2" id="KW-0732">Signal</keyword>
<evidence type="ECO:0000256" key="2">
    <source>
        <dbReference type="ARBA" id="ARBA00022729"/>
    </source>
</evidence>
<dbReference type="GO" id="GO:0042597">
    <property type="term" value="C:periplasmic space"/>
    <property type="evidence" value="ECO:0007669"/>
    <property type="project" value="UniProtKB-SubCell"/>
</dbReference>
<dbReference type="CDD" id="cd11614">
    <property type="entry name" value="SAF_CpaB_FlgA_like"/>
    <property type="match status" value="1"/>
</dbReference>
<dbReference type="PANTHER" id="PTHR36307:SF1">
    <property type="entry name" value="FLAGELLA BASAL BODY P-RING FORMATION PROTEIN FLGA"/>
    <property type="match status" value="1"/>
</dbReference>
<keyword evidence="3" id="KW-0574">Periplasm</keyword>
<keyword evidence="6" id="KW-1185">Reference proteome</keyword>